<comment type="caution">
    <text evidence="6">The sequence shown here is derived from an EMBL/GenBank/DDBJ whole genome shotgun (WGS) entry which is preliminary data.</text>
</comment>
<dbReference type="InterPro" id="IPR036390">
    <property type="entry name" value="WH_DNA-bd_sf"/>
</dbReference>
<organism evidence="6 7">
    <name type="scientific">Fodinibius salicampi</name>
    <dbReference type="NCBI Taxonomy" id="1920655"/>
    <lineage>
        <taxon>Bacteria</taxon>
        <taxon>Pseudomonadati</taxon>
        <taxon>Balneolota</taxon>
        <taxon>Balneolia</taxon>
        <taxon>Balneolales</taxon>
        <taxon>Balneolaceae</taxon>
        <taxon>Fodinibius</taxon>
    </lineage>
</organism>
<dbReference type="SUPFAM" id="SSF46785">
    <property type="entry name" value="Winged helix' DNA-binding domain"/>
    <property type="match status" value="1"/>
</dbReference>
<dbReference type="SMART" id="SM00419">
    <property type="entry name" value="HTH_CRP"/>
    <property type="match status" value="1"/>
</dbReference>
<keyword evidence="2" id="KW-0238">DNA-binding</keyword>
<evidence type="ECO:0000256" key="3">
    <source>
        <dbReference type="ARBA" id="ARBA00023163"/>
    </source>
</evidence>
<dbReference type="InterPro" id="IPR036388">
    <property type="entry name" value="WH-like_DNA-bd_sf"/>
</dbReference>
<dbReference type="InterPro" id="IPR014710">
    <property type="entry name" value="RmlC-like_jellyroll"/>
</dbReference>
<evidence type="ECO:0000256" key="1">
    <source>
        <dbReference type="ARBA" id="ARBA00023015"/>
    </source>
</evidence>
<dbReference type="SUPFAM" id="SSF51206">
    <property type="entry name" value="cAMP-binding domain-like"/>
    <property type="match status" value="1"/>
</dbReference>
<feature type="domain" description="Cyclic nucleotide-binding" evidence="4">
    <location>
        <begin position="27"/>
        <end position="130"/>
    </location>
</feature>
<dbReference type="Pfam" id="PF13545">
    <property type="entry name" value="HTH_Crp_2"/>
    <property type="match status" value="1"/>
</dbReference>
<dbReference type="Proteomes" id="UP001207337">
    <property type="component" value="Unassembled WGS sequence"/>
</dbReference>
<keyword evidence="1" id="KW-0805">Transcription regulation</keyword>
<dbReference type="InterPro" id="IPR018490">
    <property type="entry name" value="cNMP-bd_dom_sf"/>
</dbReference>
<dbReference type="InterPro" id="IPR000595">
    <property type="entry name" value="cNMP-bd_dom"/>
</dbReference>
<dbReference type="InterPro" id="IPR050397">
    <property type="entry name" value="Env_Response_Regulators"/>
</dbReference>
<evidence type="ECO:0000259" key="5">
    <source>
        <dbReference type="PROSITE" id="PS51063"/>
    </source>
</evidence>
<evidence type="ECO:0000259" key="4">
    <source>
        <dbReference type="PROSITE" id="PS50042"/>
    </source>
</evidence>
<dbReference type="PRINTS" id="PR00034">
    <property type="entry name" value="HTHCRP"/>
</dbReference>
<dbReference type="PROSITE" id="PS50042">
    <property type="entry name" value="CNMP_BINDING_3"/>
    <property type="match status" value="1"/>
</dbReference>
<evidence type="ECO:0000256" key="2">
    <source>
        <dbReference type="ARBA" id="ARBA00023125"/>
    </source>
</evidence>
<dbReference type="CDD" id="cd00038">
    <property type="entry name" value="CAP_ED"/>
    <property type="match status" value="1"/>
</dbReference>
<reference evidence="6 7" key="1">
    <citation type="submission" date="2021-11" db="EMBL/GenBank/DDBJ databases">
        <title>Aliifidinibius sp. nov., a new bacterium isolated from saline soil.</title>
        <authorList>
            <person name="Galisteo C."/>
            <person name="De La Haba R."/>
            <person name="Sanchez-Porro C."/>
            <person name="Ventosa A."/>
        </authorList>
    </citation>
    <scope>NUCLEOTIDE SEQUENCE [LARGE SCALE GENOMIC DNA]</scope>
    <source>
        <strain evidence="6 7">KACC 190600</strain>
    </source>
</reference>
<gene>
    <name evidence="6" type="ORF">LQ318_06535</name>
</gene>
<name>A0ABT3PXI4_9BACT</name>
<protein>
    <submittedName>
        <fullName evidence="6">Crp/Fnr family transcriptional regulator</fullName>
    </submittedName>
</protein>
<dbReference type="PANTHER" id="PTHR24567">
    <property type="entry name" value="CRP FAMILY TRANSCRIPTIONAL REGULATORY PROTEIN"/>
    <property type="match status" value="1"/>
</dbReference>
<dbReference type="CDD" id="cd00092">
    <property type="entry name" value="HTH_CRP"/>
    <property type="match status" value="1"/>
</dbReference>
<sequence length="207" mass="23542">MKFPNNLSSPQIPLEDHQKLSDLGIIKSFSAGKTIVNENAHIRSVPIVLEGSVKVMQSDDELKEMVLYYLRPGETCVMSVLAGLYQDTSKVKAIAEEDCKVLFIPVNTFNDLIRKNPGWLNYIFQIYHKRFEELLGVVDAVAFKNMDERLLKFLEKRADLSNSRTLSMTHEQLAQELGTAREVISRLLKKMEAEGLVELGRNKITLM</sequence>
<dbReference type="PROSITE" id="PS51063">
    <property type="entry name" value="HTH_CRP_2"/>
    <property type="match status" value="1"/>
</dbReference>
<dbReference type="EMBL" id="JAJNDC010000001">
    <property type="protein sequence ID" value="MCW9712554.1"/>
    <property type="molecule type" value="Genomic_DNA"/>
</dbReference>
<accession>A0ABT3PXI4</accession>
<keyword evidence="7" id="KW-1185">Reference proteome</keyword>
<feature type="domain" description="HTH crp-type" evidence="5">
    <location>
        <begin position="144"/>
        <end position="207"/>
    </location>
</feature>
<dbReference type="RefSeq" id="WP_265788605.1">
    <property type="nucleotide sequence ID" value="NZ_BAABRS010000001.1"/>
</dbReference>
<evidence type="ECO:0000313" key="7">
    <source>
        <dbReference type="Proteomes" id="UP001207337"/>
    </source>
</evidence>
<dbReference type="Gene3D" id="2.60.120.10">
    <property type="entry name" value="Jelly Rolls"/>
    <property type="match status" value="1"/>
</dbReference>
<dbReference type="InterPro" id="IPR012318">
    <property type="entry name" value="HTH_CRP"/>
</dbReference>
<dbReference type="Gene3D" id="1.10.10.10">
    <property type="entry name" value="Winged helix-like DNA-binding domain superfamily/Winged helix DNA-binding domain"/>
    <property type="match status" value="1"/>
</dbReference>
<proteinExistence type="predicted"/>
<keyword evidence="3" id="KW-0804">Transcription</keyword>
<evidence type="ECO:0000313" key="6">
    <source>
        <dbReference type="EMBL" id="MCW9712554.1"/>
    </source>
</evidence>
<dbReference type="PANTHER" id="PTHR24567:SF26">
    <property type="entry name" value="REGULATORY PROTEIN YEIL"/>
    <property type="match status" value="1"/>
</dbReference>
<dbReference type="Pfam" id="PF00027">
    <property type="entry name" value="cNMP_binding"/>
    <property type="match status" value="1"/>
</dbReference>